<protein>
    <submittedName>
        <fullName evidence="5">CHAT domain-containing protein</fullName>
    </submittedName>
</protein>
<evidence type="ECO:0000256" key="3">
    <source>
        <dbReference type="PROSITE-ProRule" id="PRU00339"/>
    </source>
</evidence>
<dbReference type="EMBL" id="RCBY01000111">
    <property type="protein sequence ID" value="RQH37030.1"/>
    <property type="molecule type" value="Genomic_DNA"/>
</dbReference>
<feature type="repeat" description="TPR" evidence="3">
    <location>
        <begin position="107"/>
        <end position="140"/>
    </location>
</feature>
<keyword evidence="2 3" id="KW-0802">TPR repeat</keyword>
<dbReference type="InterPro" id="IPR006597">
    <property type="entry name" value="Sel1-like"/>
</dbReference>
<dbReference type="InterPro" id="IPR011990">
    <property type="entry name" value="TPR-like_helical_dom_sf"/>
</dbReference>
<name>A0A3N6QFW1_9CYAN</name>
<dbReference type="PRINTS" id="PR00381">
    <property type="entry name" value="KINESINLIGHT"/>
</dbReference>
<feature type="repeat" description="TPR" evidence="3">
    <location>
        <begin position="65"/>
        <end position="98"/>
    </location>
</feature>
<feature type="repeat" description="TPR" evidence="3">
    <location>
        <begin position="233"/>
        <end position="266"/>
    </location>
</feature>
<dbReference type="Proteomes" id="UP000269154">
    <property type="component" value="Unassembled WGS sequence"/>
</dbReference>
<gene>
    <name evidence="5" type="ORF">D5R40_18615</name>
</gene>
<evidence type="ECO:0000313" key="6">
    <source>
        <dbReference type="Proteomes" id="UP000269154"/>
    </source>
</evidence>
<dbReference type="Pfam" id="PF13374">
    <property type="entry name" value="TPR_10"/>
    <property type="match status" value="2"/>
</dbReference>
<feature type="repeat" description="TPR" evidence="3">
    <location>
        <begin position="275"/>
        <end position="308"/>
    </location>
</feature>
<dbReference type="OrthoDB" id="9797911at2"/>
<dbReference type="PROSITE" id="PS50005">
    <property type="entry name" value="TPR"/>
    <property type="match status" value="12"/>
</dbReference>
<proteinExistence type="predicted"/>
<keyword evidence="1" id="KW-0677">Repeat</keyword>
<feature type="repeat" description="TPR" evidence="3">
    <location>
        <begin position="485"/>
        <end position="518"/>
    </location>
</feature>
<dbReference type="InterPro" id="IPR024983">
    <property type="entry name" value="CHAT_dom"/>
</dbReference>
<dbReference type="Pfam" id="PF12770">
    <property type="entry name" value="CHAT"/>
    <property type="match status" value="1"/>
</dbReference>
<dbReference type="SMART" id="SM00671">
    <property type="entry name" value="SEL1"/>
    <property type="match status" value="6"/>
</dbReference>
<dbReference type="AlphaFoldDB" id="A0A3N6QFW1"/>
<feature type="repeat" description="TPR" evidence="3">
    <location>
        <begin position="317"/>
        <end position="350"/>
    </location>
</feature>
<feature type="repeat" description="TPR" evidence="3">
    <location>
        <begin position="401"/>
        <end position="434"/>
    </location>
</feature>
<feature type="repeat" description="TPR" evidence="3">
    <location>
        <begin position="611"/>
        <end position="644"/>
    </location>
</feature>
<dbReference type="Gene3D" id="1.25.40.10">
    <property type="entry name" value="Tetratricopeptide repeat domain"/>
    <property type="match status" value="4"/>
</dbReference>
<feature type="domain" description="CHAT" evidence="4">
    <location>
        <begin position="859"/>
        <end position="1193"/>
    </location>
</feature>
<dbReference type="PANTHER" id="PTHR45641:SF19">
    <property type="entry name" value="NEPHROCYSTIN-3"/>
    <property type="match status" value="1"/>
</dbReference>
<dbReference type="SUPFAM" id="SSF48452">
    <property type="entry name" value="TPR-like"/>
    <property type="match status" value="3"/>
</dbReference>
<dbReference type="Pfam" id="PF13424">
    <property type="entry name" value="TPR_12"/>
    <property type="match status" value="6"/>
</dbReference>
<organism evidence="5 6">
    <name type="scientific">Okeania hirsuta</name>
    <dbReference type="NCBI Taxonomy" id="1458930"/>
    <lineage>
        <taxon>Bacteria</taxon>
        <taxon>Bacillati</taxon>
        <taxon>Cyanobacteriota</taxon>
        <taxon>Cyanophyceae</taxon>
        <taxon>Oscillatoriophycideae</taxon>
        <taxon>Oscillatoriales</taxon>
        <taxon>Microcoleaceae</taxon>
        <taxon>Okeania</taxon>
    </lineage>
</organism>
<comment type="caution">
    <text evidence="5">The sequence shown here is derived from an EMBL/GenBank/DDBJ whole genome shotgun (WGS) entry which is preliminary data.</text>
</comment>
<evidence type="ECO:0000256" key="2">
    <source>
        <dbReference type="ARBA" id="ARBA00022803"/>
    </source>
</evidence>
<dbReference type="PANTHER" id="PTHR45641">
    <property type="entry name" value="TETRATRICOPEPTIDE REPEAT PROTEIN (AFU_ORTHOLOGUE AFUA_6G03870)"/>
    <property type="match status" value="1"/>
</dbReference>
<feature type="repeat" description="TPR" evidence="3">
    <location>
        <begin position="191"/>
        <end position="224"/>
    </location>
</feature>
<evidence type="ECO:0000313" key="5">
    <source>
        <dbReference type="EMBL" id="RQH37030.1"/>
    </source>
</evidence>
<dbReference type="InterPro" id="IPR019734">
    <property type="entry name" value="TPR_rpt"/>
</dbReference>
<dbReference type="SMART" id="SM00028">
    <property type="entry name" value="TPR"/>
    <property type="match status" value="15"/>
</dbReference>
<feature type="repeat" description="TPR" evidence="3">
    <location>
        <begin position="527"/>
        <end position="560"/>
    </location>
</feature>
<evidence type="ECO:0000259" key="4">
    <source>
        <dbReference type="Pfam" id="PF12770"/>
    </source>
</evidence>
<sequence>MVKPVVGEIKPAVVAQQSGEVEEFKGLFQQAGQLSKQGKYSEAILLLERALIIVENAGASETTAAIVIHLLGLQHYYQGKYTEALPLFQRSLAILEKALGADHPSVAASLNNLAVLYRDQGNYTEALPLFQRSLAILEKALGANHPEVAQSLNNLAQLYQYQGNYSQALPLFQRSLAINEKALGADHPEVASSLNNLAGLYRDQGNYTEALPLLQRSLAIKEKALGANHLSVALSLNNLAGLYRDQGNYTEALPLLQRSLAIKEKALGANHLSVALSLNNLAGLYRDQGNYTEALPLLQRSLAIKEKALGANHLSVALSFNNLASLYSDQGKYTEALPLLQRSLATYEKALGANHPDFASSLSSLASLYSDQGKYTEALPLLQRSLATYEKALGTDHPSVAASLNNLASLYSDQGKYTEALPLLQRSLATYEKALGANHPSIVTPLSSLALLYHVQGKYSEALPLFQRSLVILEKALGADHPDFATSLSNLASLYQRQGNYSEAWPLFQRSLAIREKALGADHPSVATSLNGLASLHLNQGNYTEALPLLQRSLAIREKALGTDHPSVATSLNGLALLYHLQGKYTEALPLFQRSRAIREKGLGADHPYVATSLLNLATLYQAQGNTTSAIEYLTQAMEVQETTLTTFLATGSESQKQASMRKLSVTTHQTISLHLQDAPNNPKAANLALTTILRRKGRILDSTIKSLQTIRDKLTPENQKLLNDLANTRTQLAALIYNKPENLPPEQYRQQVATLKGKAEKLEADLSLASAEFAKTNEPVTIETVQKLIPADAALVEIMQYYPVDVKALKLGKPHYAVYILHSTGSPQWLDLGPVAPIHNTITEFRAQLSQPNSSIREVARTLDQQVMQPIRQKLGNVKHTLLSPDSQLNLIPFAALVDENNQYLIQNYNITYLTTGRDLIKLGIDFPTKQPPILVANPEYDNPGNPTSVRLVANNKRGHKKPTRDLGSFLFAPENLTFGALSGTKAEVEAIAPMLSDVTLLTESNATENAIKQVNAPEILHIATHGFFLEDLEEVAPPVLVGGFNTDIPNTETNRLENPLLRSGIALAGFNPRKSGDEDGVMTALEIANLSLGGTKLVVLSACDTGVGDVNVGEGVYGLRRALALAGSESQVISLWQVDDFGTKDLMVKYYQRVLNNEGRSEALRQTQLEILGTEEYQHPYYWASFIPSGDWREINDG</sequence>
<feature type="repeat" description="TPR" evidence="3">
    <location>
        <begin position="359"/>
        <end position="392"/>
    </location>
</feature>
<reference evidence="5 6" key="1">
    <citation type="journal article" date="2018" name="ACS Chem. Biol.">
        <title>Ketoreductase domain dysfunction expands chemodiversity: malyngamide biosynthesis in the cyanobacterium Okeania hirsuta.</title>
        <authorList>
            <person name="Moss N.A."/>
            <person name="Leao T."/>
            <person name="Rankin M."/>
            <person name="McCullough T.M."/>
            <person name="Qu P."/>
            <person name="Korobeynikov A."/>
            <person name="Smith J.L."/>
            <person name="Gerwick L."/>
            <person name="Gerwick W.H."/>
        </authorList>
    </citation>
    <scope>NUCLEOTIDE SEQUENCE [LARGE SCALE GENOMIC DNA]</scope>
    <source>
        <strain evidence="5 6">PAB10Feb10-1</strain>
    </source>
</reference>
<keyword evidence="6" id="KW-1185">Reference proteome</keyword>
<feature type="repeat" description="TPR" evidence="3">
    <location>
        <begin position="149"/>
        <end position="182"/>
    </location>
</feature>
<evidence type="ECO:0000256" key="1">
    <source>
        <dbReference type="ARBA" id="ARBA00022737"/>
    </source>
</evidence>
<accession>A0A3N6QFW1</accession>